<dbReference type="PANTHER" id="PTHR24279:SF122">
    <property type="entry name" value="CYTOCHROME P450 FAMILY 27 SUBFAMILY C MEMBER 1"/>
    <property type="match status" value="1"/>
</dbReference>
<organism evidence="10 11">
    <name type="scientific">Gopherus evgoodei</name>
    <name type="common">Goodes thornscrub tortoise</name>
    <dbReference type="NCBI Taxonomy" id="1825980"/>
    <lineage>
        <taxon>Eukaryota</taxon>
        <taxon>Metazoa</taxon>
        <taxon>Chordata</taxon>
        <taxon>Craniata</taxon>
        <taxon>Vertebrata</taxon>
        <taxon>Euteleostomi</taxon>
        <taxon>Archelosauria</taxon>
        <taxon>Testudinata</taxon>
        <taxon>Testudines</taxon>
        <taxon>Cryptodira</taxon>
        <taxon>Durocryptodira</taxon>
        <taxon>Testudinoidea</taxon>
        <taxon>Testudinidae</taxon>
        <taxon>Gopherus</taxon>
    </lineage>
</organism>
<reference evidence="10" key="2">
    <citation type="submission" date="2025-08" db="UniProtKB">
        <authorList>
            <consortium name="Ensembl"/>
        </authorList>
    </citation>
    <scope>IDENTIFICATION</scope>
</reference>
<evidence type="ECO:0000256" key="4">
    <source>
        <dbReference type="ARBA" id="ARBA00022723"/>
    </source>
</evidence>
<dbReference type="InterPro" id="IPR050479">
    <property type="entry name" value="CYP11_CYP27_families"/>
</dbReference>
<evidence type="ECO:0000313" key="10">
    <source>
        <dbReference type="Ensembl" id="ENSGEVP00005023895.1"/>
    </source>
</evidence>
<dbReference type="GO" id="GO:0004497">
    <property type="term" value="F:monooxygenase activity"/>
    <property type="evidence" value="ECO:0007669"/>
    <property type="project" value="UniProtKB-KW"/>
</dbReference>
<comment type="cofactor">
    <cofactor evidence="1 8">
        <name>heme</name>
        <dbReference type="ChEBI" id="CHEBI:30413"/>
    </cofactor>
</comment>
<evidence type="ECO:0000256" key="1">
    <source>
        <dbReference type="ARBA" id="ARBA00001971"/>
    </source>
</evidence>
<dbReference type="Proteomes" id="UP000694390">
    <property type="component" value="Chromosome 11"/>
</dbReference>
<keyword evidence="7 9" id="KW-0503">Monooxygenase</keyword>
<dbReference type="GO" id="GO:0006700">
    <property type="term" value="P:C21-steroid hormone biosynthetic process"/>
    <property type="evidence" value="ECO:0007669"/>
    <property type="project" value="TreeGrafter"/>
</dbReference>
<keyword evidence="3 8" id="KW-0349">Heme</keyword>
<evidence type="ECO:0000313" key="11">
    <source>
        <dbReference type="Proteomes" id="UP000694390"/>
    </source>
</evidence>
<evidence type="ECO:0000256" key="3">
    <source>
        <dbReference type="ARBA" id="ARBA00022617"/>
    </source>
</evidence>
<dbReference type="Gene3D" id="1.10.630.10">
    <property type="entry name" value="Cytochrome P450"/>
    <property type="match status" value="2"/>
</dbReference>
<dbReference type="GO" id="GO:0016705">
    <property type="term" value="F:oxidoreductase activity, acting on paired donors, with incorporation or reduction of molecular oxygen"/>
    <property type="evidence" value="ECO:0007669"/>
    <property type="project" value="InterPro"/>
</dbReference>
<evidence type="ECO:0000256" key="7">
    <source>
        <dbReference type="ARBA" id="ARBA00023033"/>
    </source>
</evidence>
<dbReference type="Ensembl" id="ENSGEVT00005025125.1">
    <property type="protein sequence ID" value="ENSGEVP00005023895.1"/>
    <property type="gene ID" value="ENSGEVG00005016909.1"/>
</dbReference>
<dbReference type="GO" id="GO:0005506">
    <property type="term" value="F:iron ion binding"/>
    <property type="evidence" value="ECO:0007669"/>
    <property type="project" value="InterPro"/>
</dbReference>
<dbReference type="GO" id="GO:0006704">
    <property type="term" value="P:glucocorticoid biosynthetic process"/>
    <property type="evidence" value="ECO:0007669"/>
    <property type="project" value="TreeGrafter"/>
</dbReference>
<dbReference type="SUPFAM" id="SSF48264">
    <property type="entry name" value="Cytochrome P450"/>
    <property type="match status" value="1"/>
</dbReference>
<dbReference type="GO" id="GO:0008203">
    <property type="term" value="P:cholesterol metabolic process"/>
    <property type="evidence" value="ECO:0007669"/>
    <property type="project" value="TreeGrafter"/>
</dbReference>
<dbReference type="PRINTS" id="PR00385">
    <property type="entry name" value="P450"/>
</dbReference>
<keyword evidence="4 8" id="KW-0479">Metal-binding</keyword>
<reference evidence="10" key="1">
    <citation type="submission" date="2019-06" db="EMBL/GenBank/DDBJ databases">
        <title>G10K-VGP Goodes thornscrub tortoise genome, primary haplotype.</title>
        <authorList>
            <person name="Murphy B."/>
            <person name="Edwards T."/>
            <person name="Rhie A."/>
            <person name="Koren S."/>
            <person name="Phillippy A."/>
            <person name="Fedrigo O."/>
            <person name="Haase B."/>
            <person name="Mountcastle J."/>
            <person name="Lewin H."/>
            <person name="Damas J."/>
            <person name="Howe K."/>
            <person name="Formenti G."/>
            <person name="Myers G."/>
            <person name="Durbin R."/>
            <person name="Jarvis E.D."/>
        </authorList>
    </citation>
    <scope>NUCLEOTIDE SEQUENCE [LARGE SCALE GENOMIC DNA]</scope>
</reference>
<dbReference type="Pfam" id="PF00067">
    <property type="entry name" value="p450"/>
    <property type="match status" value="2"/>
</dbReference>
<dbReference type="InterPro" id="IPR036396">
    <property type="entry name" value="Cyt_P450_sf"/>
</dbReference>
<proteinExistence type="inferred from homology"/>
<dbReference type="InterPro" id="IPR017972">
    <property type="entry name" value="Cyt_P450_CS"/>
</dbReference>
<reference evidence="10" key="3">
    <citation type="submission" date="2025-09" db="UniProtKB">
        <authorList>
            <consortium name="Ensembl"/>
        </authorList>
    </citation>
    <scope>IDENTIFICATION</scope>
</reference>
<evidence type="ECO:0000256" key="5">
    <source>
        <dbReference type="ARBA" id="ARBA00023002"/>
    </source>
</evidence>
<accession>A0A8C4YE18</accession>
<feature type="binding site" description="axial binding residue" evidence="8">
    <location>
        <position position="293"/>
    </location>
    <ligand>
        <name>heme</name>
        <dbReference type="ChEBI" id="CHEBI:30413"/>
    </ligand>
    <ligandPart>
        <name>Fe</name>
        <dbReference type="ChEBI" id="CHEBI:18248"/>
    </ligandPart>
</feature>
<keyword evidence="6 8" id="KW-0408">Iron</keyword>
<dbReference type="OrthoDB" id="3945418at2759"/>
<evidence type="ECO:0000256" key="9">
    <source>
        <dbReference type="RuleBase" id="RU000461"/>
    </source>
</evidence>
<evidence type="ECO:0000256" key="8">
    <source>
        <dbReference type="PIRSR" id="PIRSR602401-1"/>
    </source>
</evidence>
<dbReference type="GO" id="GO:0020037">
    <property type="term" value="F:heme binding"/>
    <property type="evidence" value="ECO:0007669"/>
    <property type="project" value="InterPro"/>
</dbReference>
<keyword evidence="11" id="KW-1185">Reference proteome</keyword>
<keyword evidence="5 9" id="KW-0560">Oxidoreductase</keyword>
<name>A0A8C4YE18_9SAUR</name>
<gene>
    <name evidence="10" type="primary">CYP27C1</name>
</gene>
<dbReference type="GO" id="GO:0005743">
    <property type="term" value="C:mitochondrial inner membrane"/>
    <property type="evidence" value="ECO:0007669"/>
    <property type="project" value="TreeGrafter"/>
</dbReference>
<dbReference type="InterPro" id="IPR001128">
    <property type="entry name" value="Cyt_P450"/>
</dbReference>
<dbReference type="GeneTree" id="ENSGT00950000182905"/>
<dbReference type="PANTHER" id="PTHR24279">
    <property type="entry name" value="CYTOCHROME P450"/>
    <property type="match status" value="1"/>
</dbReference>
<dbReference type="InterPro" id="IPR002401">
    <property type="entry name" value="Cyt_P450_E_grp-I"/>
</dbReference>
<protein>
    <submittedName>
        <fullName evidence="10">Cytochrome P450 family 27 subfamily C member 1</fullName>
    </submittedName>
</protein>
<dbReference type="GO" id="GO:0034650">
    <property type="term" value="P:cortisol metabolic process"/>
    <property type="evidence" value="ECO:0007669"/>
    <property type="project" value="TreeGrafter"/>
</dbReference>
<comment type="similarity">
    <text evidence="2 9">Belongs to the cytochrome P450 family.</text>
</comment>
<evidence type="ECO:0000256" key="6">
    <source>
        <dbReference type="ARBA" id="ARBA00023004"/>
    </source>
</evidence>
<dbReference type="PRINTS" id="PR00463">
    <property type="entry name" value="EP450I"/>
</dbReference>
<dbReference type="GO" id="GO:0071375">
    <property type="term" value="P:cellular response to peptide hormone stimulus"/>
    <property type="evidence" value="ECO:0007669"/>
    <property type="project" value="TreeGrafter"/>
</dbReference>
<evidence type="ECO:0000256" key="2">
    <source>
        <dbReference type="ARBA" id="ARBA00010617"/>
    </source>
</evidence>
<dbReference type="PROSITE" id="PS00086">
    <property type="entry name" value="CYTOCHROME_P450"/>
    <property type="match status" value="1"/>
</dbReference>
<sequence length="347" mass="39884">MRSVLRQKILKPKDVAVFSEGVNEVITDLIKRIHTLRSQEEDGETVTNVNNLFFKYSMEGVATILYESRLGCLENNIPEKTVEYIEALELMFSMFKTTMYAGAIPKWLRPFIPKPWREFCRSWDGLFKFSQIHVDNKIKDIQSQLDQGEEVKGGLLTYLLLSKELTVEEIYANMTEMLLAGVDTTSFTLSWATYLLAKHPEVQQSVYEEIVNNLGKDQVPTSDDVPKLPMIRVTLVSKLKYTQLALCHYATSYEEENFPMANDFRPERWLRKDNMDRVDNFGSIPFGYGIRSCIGKRIAELEIHLALIQLLQNFEIKISPKTKPVKAKTHGLLTPGDSINVKFADRK</sequence>
<dbReference type="AlphaFoldDB" id="A0A8C4YE18"/>